<dbReference type="RefSeq" id="WP_103685533.1">
    <property type="nucleotide sequence ID" value="NZ_PQGG01000037.1"/>
</dbReference>
<reference evidence="7 9" key="2">
    <citation type="submission" date="2018-10" db="EMBL/GenBank/DDBJ databases">
        <title>Draft genome sequence of Zhongshania sp. DSW25-10.</title>
        <authorList>
            <person name="Oh J."/>
        </authorList>
    </citation>
    <scope>NUCLEOTIDE SEQUENCE [LARGE SCALE GENOMIC DNA]</scope>
    <source>
        <strain evidence="7 9">DSW25-10</strain>
    </source>
</reference>
<dbReference type="EMBL" id="RHGB01000005">
    <property type="protein sequence ID" value="RNL66018.1"/>
    <property type="molecule type" value="Genomic_DNA"/>
</dbReference>
<keyword evidence="5" id="KW-0472">Membrane</keyword>
<evidence type="ECO:0000256" key="2">
    <source>
        <dbReference type="ARBA" id="ARBA00044983"/>
    </source>
</evidence>
<dbReference type="Gene3D" id="1.20.120.1490">
    <property type="match status" value="1"/>
</dbReference>
<reference evidence="6" key="1">
    <citation type="submission" date="2018-01" db="EMBL/GenBank/DDBJ databases">
        <authorList>
            <person name="Yu X.-D."/>
        </authorList>
    </citation>
    <scope>NUCLEOTIDE SEQUENCE</scope>
    <source>
        <strain evidence="6">ZX-21</strain>
    </source>
</reference>
<comment type="similarity">
    <text evidence="1">Belongs to the ZraP family.</text>
</comment>
<dbReference type="Proteomes" id="UP000237222">
    <property type="component" value="Unassembled WGS sequence"/>
</dbReference>
<feature type="transmembrane region" description="Helical" evidence="5">
    <location>
        <begin position="6"/>
        <end position="26"/>
    </location>
</feature>
<dbReference type="InterPro" id="IPR025961">
    <property type="entry name" value="Metal_resist"/>
</dbReference>
<evidence type="ECO:0000256" key="1">
    <source>
        <dbReference type="ARBA" id="ARBA00044945"/>
    </source>
</evidence>
<dbReference type="AlphaFoldDB" id="A0A2S4HCA1"/>
<evidence type="ECO:0000256" key="5">
    <source>
        <dbReference type="SAM" id="Phobius"/>
    </source>
</evidence>
<comment type="caution">
    <text evidence="6">The sequence shown here is derived from an EMBL/GenBank/DDBJ whole genome shotgun (WGS) entry which is preliminary data.</text>
</comment>
<keyword evidence="5" id="KW-0812">Transmembrane</keyword>
<organism evidence="6 8">
    <name type="scientific">Zhongshania marina</name>
    <dbReference type="NCBI Taxonomy" id="2304603"/>
    <lineage>
        <taxon>Bacteria</taxon>
        <taxon>Pseudomonadati</taxon>
        <taxon>Pseudomonadota</taxon>
        <taxon>Gammaproteobacteria</taxon>
        <taxon>Cellvibrionales</taxon>
        <taxon>Spongiibacteraceae</taxon>
        <taxon>Zhongshania</taxon>
    </lineage>
</organism>
<gene>
    <name evidence="6" type="ORF">C0068_16250</name>
    <name evidence="7" type="ORF">D0911_06575</name>
</gene>
<evidence type="ECO:0000256" key="3">
    <source>
        <dbReference type="ARBA" id="ARBA00045001"/>
    </source>
</evidence>
<keyword evidence="5" id="KW-1133">Transmembrane helix</keyword>
<keyword evidence="9" id="KW-1185">Reference proteome</keyword>
<feature type="region of interest" description="Disordered" evidence="4">
    <location>
        <begin position="140"/>
        <end position="160"/>
    </location>
</feature>
<evidence type="ECO:0000313" key="9">
    <source>
        <dbReference type="Proteomes" id="UP000274695"/>
    </source>
</evidence>
<sequence length="160" mass="18142">MNARKGLVIALFVSLVINGILLGLYAGHRLMGEERHAMHGMAKQLLKDEPKELAEPMRQVLEMHRKDMARAYRKLRSAKRDMVEILKRETATEADIKSGFKAIRIADNNLKQVSHEVLATVLATLPPEQRLKFAMRELGRMQKKGPPARPEMQAGDKPPR</sequence>
<evidence type="ECO:0000313" key="7">
    <source>
        <dbReference type="EMBL" id="RNL66018.1"/>
    </source>
</evidence>
<evidence type="ECO:0000256" key="4">
    <source>
        <dbReference type="SAM" id="MobiDB-lite"/>
    </source>
</evidence>
<protein>
    <recommendedName>
        <fullName evidence="2">Signaling pathway modulator ZraP</fullName>
    </recommendedName>
    <alternativeName>
        <fullName evidence="3">Zinc resistance-associated protein</fullName>
    </alternativeName>
</protein>
<dbReference type="OrthoDB" id="5740010at2"/>
<name>A0A2S4HCA1_9GAMM</name>
<proteinExistence type="inferred from homology"/>
<dbReference type="Pfam" id="PF13801">
    <property type="entry name" value="Metal_resist"/>
    <property type="match status" value="1"/>
</dbReference>
<dbReference type="Proteomes" id="UP000274695">
    <property type="component" value="Unassembled WGS sequence"/>
</dbReference>
<accession>A0A2S4HCA1</accession>
<dbReference type="EMBL" id="PQGG01000037">
    <property type="protein sequence ID" value="POP51614.1"/>
    <property type="molecule type" value="Genomic_DNA"/>
</dbReference>
<evidence type="ECO:0000313" key="8">
    <source>
        <dbReference type="Proteomes" id="UP000237222"/>
    </source>
</evidence>
<evidence type="ECO:0000313" key="6">
    <source>
        <dbReference type="EMBL" id="POP51614.1"/>
    </source>
</evidence>